<organism evidence="6 7">
    <name type="scientific">Hyalangium minutum</name>
    <dbReference type="NCBI Taxonomy" id="394096"/>
    <lineage>
        <taxon>Bacteria</taxon>
        <taxon>Pseudomonadati</taxon>
        <taxon>Myxococcota</taxon>
        <taxon>Myxococcia</taxon>
        <taxon>Myxococcales</taxon>
        <taxon>Cystobacterineae</taxon>
        <taxon>Archangiaceae</taxon>
        <taxon>Hyalangium</taxon>
    </lineage>
</organism>
<dbReference type="InterPro" id="IPR036263">
    <property type="entry name" value="Chorismate_II_sf"/>
</dbReference>
<dbReference type="SUPFAM" id="SSF48600">
    <property type="entry name" value="Chorismate mutase II"/>
    <property type="match status" value="1"/>
</dbReference>
<dbReference type="PANTHER" id="PTHR35936:SF19">
    <property type="entry name" value="AMINO-ACID-BINDING PROTEIN YXEM-RELATED"/>
    <property type="match status" value="1"/>
</dbReference>
<feature type="chain" id="PRO_5001799501" description="chorismate mutase" evidence="3">
    <location>
        <begin position="34"/>
        <end position="439"/>
    </location>
</feature>
<dbReference type="Gene3D" id="3.40.190.10">
    <property type="entry name" value="Periplasmic binding protein-like II"/>
    <property type="match status" value="2"/>
</dbReference>
<feature type="signal peptide" evidence="3">
    <location>
        <begin position="1"/>
        <end position="33"/>
    </location>
</feature>
<dbReference type="AlphaFoldDB" id="A0A085W8B9"/>
<gene>
    <name evidence="6" type="ORF">DB31_2344</name>
</gene>
<dbReference type="RefSeq" id="WP_044195051.1">
    <property type="nucleotide sequence ID" value="NZ_JMCB01000015.1"/>
</dbReference>
<dbReference type="Pfam" id="PF00497">
    <property type="entry name" value="SBP_bac_3"/>
    <property type="match status" value="1"/>
</dbReference>
<feature type="domain" description="Solute-binding protein family 3/N-terminal" evidence="4">
    <location>
        <begin position="38"/>
        <end position="271"/>
    </location>
</feature>
<dbReference type="GO" id="GO:0004106">
    <property type="term" value="F:chorismate mutase activity"/>
    <property type="evidence" value="ECO:0007669"/>
    <property type="project" value="UniProtKB-EC"/>
</dbReference>
<dbReference type="SMART" id="SM00830">
    <property type="entry name" value="CM_2"/>
    <property type="match status" value="1"/>
</dbReference>
<dbReference type="InterPro" id="IPR036979">
    <property type="entry name" value="CM_dom_sf"/>
</dbReference>
<dbReference type="GO" id="GO:0046417">
    <property type="term" value="P:chorismate metabolic process"/>
    <property type="evidence" value="ECO:0007669"/>
    <property type="project" value="InterPro"/>
</dbReference>
<evidence type="ECO:0000313" key="6">
    <source>
        <dbReference type="EMBL" id="KFE63932.1"/>
    </source>
</evidence>
<reference evidence="6 7" key="1">
    <citation type="submission" date="2014-04" db="EMBL/GenBank/DDBJ databases">
        <title>Genome assembly of Hyalangium minutum DSM 14724.</title>
        <authorList>
            <person name="Sharma G."/>
            <person name="Subramanian S."/>
        </authorList>
    </citation>
    <scope>NUCLEOTIDE SEQUENCE [LARGE SCALE GENOMIC DNA]</scope>
    <source>
        <strain evidence="6 7">DSM 14724</strain>
    </source>
</reference>
<sequence length="439" mass="46631">MHFHRLSLKTPSLLALAVLLGAVAACQSGPGHAPPGPELRVGTSGDYPPFSDWKEERPHGFSVAVVESFAEAHRLQPSWVRFRWPELVKDLEAGKFDLADSGITVRPERSLTGRFTVPVLRNGAVLLLRRPSWALTPATALPPGPEAALAEVRALDRPELRVAVNRGGHLERVARSLFHQAQILAIPDNAAVREALATGQAHAALSNNLEAPRWAQGLTGIERVGPLTRDVVALYVRADRPDLEAKLNAWLLAQESNGALGSLRARYLGPGAGDATALPVQALLAATAERLALMPWVAAAKQRDGKPIEDLPQEAKVLAASREAVRSAAGALDRAPPSDAALDAFFQAQIDAAKGVQRRASIDAGAPSPSLDKELRPAIARISDRMAGLVARLPDGLDEATVLDLAQDWLGSSGLDAAELERIARTLAALRPGPASEVP</sequence>
<dbReference type="SMART" id="SM00062">
    <property type="entry name" value="PBPb"/>
    <property type="match status" value="1"/>
</dbReference>
<proteinExistence type="predicted"/>
<dbReference type="EMBL" id="JMCB01000015">
    <property type="protein sequence ID" value="KFE63932.1"/>
    <property type="molecule type" value="Genomic_DNA"/>
</dbReference>
<evidence type="ECO:0000256" key="2">
    <source>
        <dbReference type="ARBA" id="ARBA00022729"/>
    </source>
</evidence>
<evidence type="ECO:0000259" key="4">
    <source>
        <dbReference type="SMART" id="SM00062"/>
    </source>
</evidence>
<evidence type="ECO:0000313" key="7">
    <source>
        <dbReference type="Proteomes" id="UP000028725"/>
    </source>
</evidence>
<keyword evidence="7" id="KW-1185">Reference proteome</keyword>
<feature type="domain" description="Chorismate mutase" evidence="5">
    <location>
        <begin position="281"/>
        <end position="360"/>
    </location>
</feature>
<dbReference type="InterPro" id="IPR002701">
    <property type="entry name" value="CM_II_prokaryot"/>
</dbReference>
<name>A0A085W8B9_9BACT</name>
<dbReference type="PROSITE" id="PS51257">
    <property type="entry name" value="PROKAR_LIPOPROTEIN"/>
    <property type="match status" value="1"/>
</dbReference>
<dbReference type="OrthoDB" id="7708309at2"/>
<protein>
    <recommendedName>
        <fullName evidence="1">chorismate mutase</fullName>
        <ecNumber evidence="1">5.4.99.5</ecNumber>
    </recommendedName>
</protein>
<dbReference type="InterPro" id="IPR001638">
    <property type="entry name" value="Solute-binding_3/MltF_N"/>
</dbReference>
<dbReference type="SUPFAM" id="SSF53850">
    <property type="entry name" value="Periplasmic binding protein-like II"/>
    <property type="match status" value="1"/>
</dbReference>
<dbReference type="STRING" id="394096.DB31_2344"/>
<accession>A0A085W8B9</accession>
<keyword evidence="2 3" id="KW-0732">Signal</keyword>
<evidence type="ECO:0000256" key="1">
    <source>
        <dbReference type="ARBA" id="ARBA00012404"/>
    </source>
</evidence>
<dbReference type="EC" id="5.4.99.5" evidence="1"/>
<comment type="caution">
    <text evidence="6">The sequence shown here is derived from an EMBL/GenBank/DDBJ whole genome shotgun (WGS) entry which is preliminary data.</text>
</comment>
<evidence type="ECO:0000256" key="3">
    <source>
        <dbReference type="SAM" id="SignalP"/>
    </source>
</evidence>
<dbReference type="PANTHER" id="PTHR35936">
    <property type="entry name" value="MEMBRANE-BOUND LYTIC MUREIN TRANSGLYCOSYLASE F"/>
    <property type="match status" value="1"/>
</dbReference>
<evidence type="ECO:0000259" key="5">
    <source>
        <dbReference type="SMART" id="SM00830"/>
    </source>
</evidence>
<dbReference type="Gene3D" id="1.20.59.10">
    <property type="entry name" value="Chorismate mutase"/>
    <property type="match status" value="1"/>
</dbReference>
<dbReference type="Proteomes" id="UP000028725">
    <property type="component" value="Unassembled WGS sequence"/>
</dbReference>